<sequence>MTTAKTISTKTLQERSSLSGKLIVDRERAIISNVKVLGFNSLNGRKYLPEALKSAVKQYEGVMVNVNHPEGDGDEPRSAYDRCGKLKNVRYVEGAGIYADLHLLKSHPITECVLDAAETMPEAYGLSHNAKGDGEDDENGVFVVQRIVDVRHVDLVADPATTRGLSESRKAVKLEESDRMEKLKPHLMDVIDSEGLSTEEKVAKILGLLDLVAGEPDADNEDETSMEADGEIDSEKMDDKKEIEKDTEEEEEYPNSKDEEKAKKDDMKATESRDRRGFLSDLKAIKEDLQKAKTEMRKQALIRKCEESRLPVSKDLLSDLIALPSDSVDRHIKRLAEAHKASKPRTMMPIQEGSAHAGVPKTDVSSWLKD</sequence>
<evidence type="ECO:0000313" key="2">
    <source>
        <dbReference type="EMBL" id="CAB4160557.1"/>
    </source>
</evidence>
<feature type="compositionally biased region" description="Basic and acidic residues" evidence="1">
    <location>
        <begin position="233"/>
        <end position="244"/>
    </location>
</feature>
<proteinExistence type="predicted"/>
<reference evidence="2" key="1">
    <citation type="submission" date="2020-04" db="EMBL/GenBank/DDBJ databases">
        <authorList>
            <person name="Chiriac C."/>
            <person name="Salcher M."/>
            <person name="Ghai R."/>
            <person name="Kavagutti S V."/>
        </authorList>
    </citation>
    <scope>NUCLEOTIDE SEQUENCE</scope>
</reference>
<dbReference type="EMBL" id="LR796705">
    <property type="protein sequence ID" value="CAB4160557.1"/>
    <property type="molecule type" value="Genomic_DNA"/>
</dbReference>
<name>A0A6J5NNQ7_9CAUD</name>
<evidence type="ECO:0000256" key="1">
    <source>
        <dbReference type="SAM" id="MobiDB-lite"/>
    </source>
</evidence>
<feature type="region of interest" description="Disordered" evidence="1">
    <location>
        <begin position="340"/>
        <end position="370"/>
    </location>
</feature>
<feature type="compositionally biased region" description="Basic and acidic residues" evidence="1">
    <location>
        <begin position="254"/>
        <end position="280"/>
    </location>
</feature>
<feature type="region of interest" description="Disordered" evidence="1">
    <location>
        <begin position="215"/>
        <end position="280"/>
    </location>
</feature>
<feature type="compositionally biased region" description="Acidic residues" evidence="1">
    <location>
        <begin position="216"/>
        <end position="232"/>
    </location>
</feature>
<organism evidence="2">
    <name type="scientific">uncultured Caudovirales phage</name>
    <dbReference type="NCBI Taxonomy" id="2100421"/>
    <lineage>
        <taxon>Viruses</taxon>
        <taxon>Duplodnaviria</taxon>
        <taxon>Heunggongvirae</taxon>
        <taxon>Uroviricota</taxon>
        <taxon>Caudoviricetes</taxon>
        <taxon>Peduoviridae</taxon>
        <taxon>Maltschvirus</taxon>
        <taxon>Maltschvirus maltsch</taxon>
    </lineage>
</organism>
<gene>
    <name evidence="2" type="ORF">UFOVP731_3</name>
</gene>
<accession>A0A6J5NNQ7</accession>
<protein>
    <submittedName>
        <fullName evidence="2">Uncharacterized protein</fullName>
    </submittedName>
</protein>